<feature type="region of interest" description="Disordered" evidence="1">
    <location>
        <begin position="65"/>
        <end position="97"/>
    </location>
</feature>
<dbReference type="Proteomes" id="UP000807353">
    <property type="component" value="Unassembled WGS sequence"/>
</dbReference>
<accession>A0A9P6CI54</accession>
<comment type="caution">
    <text evidence="2">The sequence shown here is derived from an EMBL/GenBank/DDBJ whole genome shotgun (WGS) entry which is preliminary data.</text>
</comment>
<proteinExistence type="predicted"/>
<evidence type="ECO:0000256" key="1">
    <source>
        <dbReference type="SAM" id="MobiDB-lite"/>
    </source>
</evidence>
<gene>
    <name evidence="2" type="ORF">BDZ94DRAFT_1260281</name>
</gene>
<evidence type="ECO:0000313" key="3">
    <source>
        <dbReference type="Proteomes" id="UP000807353"/>
    </source>
</evidence>
<evidence type="ECO:0000313" key="2">
    <source>
        <dbReference type="EMBL" id="KAF9462970.1"/>
    </source>
</evidence>
<protein>
    <submittedName>
        <fullName evidence="2">Uncharacterized protein</fullName>
    </submittedName>
</protein>
<dbReference type="OrthoDB" id="2685818at2759"/>
<feature type="compositionally biased region" description="Pro residues" evidence="1">
    <location>
        <begin position="22"/>
        <end position="32"/>
    </location>
</feature>
<feature type="compositionally biased region" description="Low complexity" evidence="1">
    <location>
        <begin position="65"/>
        <end position="81"/>
    </location>
</feature>
<name>A0A9P6CI54_9AGAR</name>
<sequence length="97" mass="10124">MVARVDAGDAGGDQGNPDARSPVPPIIPPVLQEPPFMTDGRGRVIWTNSSTNKVDVVGLAVITSSPSTPFASSPTLLSPSLRATRSGPLRNPHTPDR</sequence>
<keyword evidence="3" id="KW-1185">Reference proteome</keyword>
<dbReference type="EMBL" id="MU150267">
    <property type="protein sequence ID" value="KAF9462970.1"/>
    <property type="molecule type" value="Genomic_DNA"/>
</dbReference>
<dbReference type="AlphaFoldDB" id="A0A9P6CI54"/>
<feature type="region of interest" description="Disordered" evidence="1">
    <location>
        <begin position="1"/>
        <end position="39"/>
    </location>
</feature>
<organism evidence="2 3">
    <name type="scientific">Collybia nuda</name>
    <dbReference type="NCBI Taxonomy" id="64659"/>
    <lineage>
        <taxon>Eukaryota</taxon>
        <taxon>Fungi</taxon>
        <taxon>Dikarya</taxon>
        <taxon>Basidiomycota</taxon>
        <taxon>Agaricomycotina</taxon>
        <taxon>Agaricomycetes</taxon>
        <taxon>Agaricomycetidae</taxon>
        <taxon>Agaricales</taxon>
        <taxon>Tricholomatineae</taxon>
        <taxon>Clitocybaceae</taxon>
        <taxon>Collybia</taxon>
    </lineage>
</organism>
<reference evidence="2" key="1">
    <citation type="submission" date="2020-11" db="EMBL/GenBank/DDBJ databases">
        <authorList>
            <consortium name="DOE Joint Genome Institute"/>
            <person name="Ahrendt S."/>
            <person name="Riley R."/>
            <person name="Andreopoulos W."/>
            <person name="Labutti K."/>
            <person name="Pangilinan J."/>
            <person name="Ruiz-Duenas F.J."/>
            <person name="Barrasa J.M."/>
            <person name="Sanchez-Garcia M."/>
            <person name="Camarero S."/>
            <person name="Miyauchi S."/>
            <person name="Serrano A."/>
            <person name="Linde D."/>
            <person name="Babiker R."/>
            <person name="Drula E."/>
            <person name="Ayuso-Fernandez I."/>
            <person name="Pacheco R."/>
            <person name="Padilla G."/>
            <person name="Ferreira P."/>
            <person name="Barriuso J."/>
            <person name="Kellner H."/>
            <person name="Castanera R."/>
            <person name="Alfaro M."/>
            <person name="Ramirez L."/>
            <person name="Pisabarro A.G."/>
            <person name="Kuo A."/>
            <person name="Tritt A."/>
            <person name="Lipzen A."/>
            <person name="He G."/>
            <person name="Yan M."/>
            <person name="Ng V."/>
            <person name="Cullen D."/>
            <person name="Martin F."/>
            <person name="Rosso M.-N."/>
            <person name="Henrissat B."/>
            <person name="Hibbett D."/>
            <person name="Martinez A.T."/>
            <person name="Grigoriev I.V."/>
        </authorList>
    </citation>
    <scope>NUCLEOTIDE SEQUENCE</scope>
    <source>
        <strain evidence="2">CBS 247.69</strain>
    </source>
</reference>